<gene>
    <name evidence="1" type="ORF">B0I36DRAFT_267278</name>
</gene>
<protein>
    <submittedName>
        <fullName evidence="1">Uncharacterized protein</fullName>
    </submittedName>
</protein>
<dbReference type="EMBL" id="JAGTJQ010000005">
    <property type="protein sequence ID" value="KAH7030761.1"/>
    <property type="molecule type" value="Genomic_DNA"/>
</dbReference>
<evidence type="ECO:0000313" key="1">
    <source>
        <dbReference type="EMBL" id="KAH7030761.1"/>
    </source>
</evidence>
<organism evidence="1 2">
    <name type="scientific">Microdochium trichocladiopsis</name>
    <dbReference type="NCBI Taxonomy" id="1682393"/>
    <lineage>
        <taxon>Eukaryota</taxon>
        <taxon>Fungi</taxon>
        <taxon>Dikarya</taxon>
        <taxon>Ascomycota</taxon>
        <taxon>Pezizomycotina</taxon>
        <taxon>Sordariomycetes</taxon>
        <taxon>Xylariomycetidae</taxon>
        <taxon>Xylariales</taxon>
        <taxon>Microdochiaceae</taxon>
        <taxon>Microdochium</taxon>
    </lineage>
</organism>
<name>A0A9P8Y5L3_9PEZI</name>
<dbReference type="RefSeq" id="XP_046012441.1">
    <property type="nucleotide sequence ID" value="XM_046151228.1"/>
</dbReference>
<accession>A0A9P8Y5L3</accession>
<reference evidence="1" key="1">
    <citation type="journal article" date="2021" name="Nat. Commun.">
        <title>Genetic determinants of endophytism in the Arabidopsis root mycobiome.</title>
        <authorList>
            <person name="Mesny F."/>
            <person name="Miyauchi S."/>
            <person name="Thiergart T."/>
            <person name="Pickel B."/>
            <person name="Atanasova L."/>
            <person name="Karlsson M."/>
            <person name="Huettel B."/>
            <person name="Barry K.W."/>
            <person name="Haridas S."/>
            <person name="Chen C."/>
            <person name="Bauer D."/>
            <person name="Andreopoulos W."/>
            <person name="Pangilinan J."/>
            <person name="LaButti K."/>
            <person name="Riley R."/>
            <person name="Lipzen A."/>
            <person name="Clum A."/>
            <person name="Drula E."/>
            <person name="Henrissat B."/>
            <person name="Kohler A."/>
            <person name="Grigoriev I.V."/>
            <person name="Martin F.M."/>
            <person name="Hacquard S."/>
        </authorList>
    </citation>
    <scope>NUCLEOTIDE SEQUENCE</scope>
    <source>
        <strain evidence="1">MPI-CAGE-CH-0230</strain>
    </source>
</reference>
<sequence length="77" mass="8491">MLETEQRSLSPRSDRSCLQELHCRADETLTSHLQPKVCLCLALALSTISFKPRLCAACAHSFALAGLPGHYRCKTTC</sequence>
<dbReference type="AlphaFoldDB" id="A0A9P8Y5L3"/>
<keyword evidence="2" id="KW-1185">Reference proteome</keyword>
<evidence type="ECO:0000313" key="2">
    <source>
        <dbReference type="Proteomes" id="UP000756346"/>
    </source>
</evidence>
<dbReference type="GeneID" id="70180774"/>
<comment type="caution">
    <text evidence="1">The sequence shown here is derived from an EMBL/GenBank/DDBJ whole genome shotgun (WGS) entry which is preliminary data.</text>
</comment>
<proteinExistence type="predicted"/>
<dbReference type="Proteomes" id="UP000756346">
    <property type="component" value="Unassembled WGS sequence"/>
</dbReference>